<sequence length="244" mass="26630">MLHKSVPFWAAASKLFAVVLSAAALVACSQQATIPTGEDAEKIGDNLYKVENSSVKAAFVDPEVDFAVYKKIYIAPLNLDKVKIIQPSSSPTNRKPWELTDKDKELLTKRYQEVMTKYLQEETSASTGYEIVNAPGEGVLQLSSAILAIAPTAAKDDFKSRPVGRSRVFTEGAGSMTIGFAINDSATGKALITAVDQRSGWGTYRSNNRVTNMSDVSLMFGNWANKIRHGLDSLSANFETRQQQ</sequence>
<evidence type="ECO:0008006" key="4">
    <source>
        <dbReference type="Google" id="ProtNLM"/>
    </source>
</evidence>
<keyword evidence="1" id="KW-0732">Signal</keyword>
<dbReference type="STRING" id="716816.BST96_09950"/>
<dbReference type="Proteomes" id="UP000193450">
    <property type="component" value="Chromosome"/>
</dbReference>
<dbReference type="KEGG" id="osg:BST96_09950"/>
<proteinExistence type="predicted"/>
<evidence type="ECO:0000256" key="1">
    <source>
        <dbReference type="SAM" id="SignalP"/>
    </source>
</evidence>
<protein>
    <recommendedName>
        <fullName evidence="4">DUF3313 domain-containing protein</fullName>
    </recommendedName>
</protein>
<keyword evidence="3" id="KW-1185">Reference proteome</keyword>
<dbReference type="RefSeq" id="WP_085758560.1">
    <property type="nucleotide sequence ID" value="NZ_CP019343.1"/>
</dbReference>
<dbReference type="OrthoDB" id="5732045at2"/>
<accession>A0A1X9NEV4</accession>
<dbReference type="AlphaFoldDB" id="A0A1X9NEV4"/>
<evidence type="ECO:0000313" key="3">
    <source>
        <dbReference type="Proteomes" id="UP000193450"/>
    </source>
</evidence>
<feature type="chain" id="PRO_5013208449" description="DUF3313 domain-containing protein" evidence="1">
    <location>
        <begin position="33"/>
        <end position="244"/>
    </location>
</feature>
<evidence type="ECO:0000313" key="2">
    <source>
        <dbReference type="EMBL" id="ARN74415.1"/>
    </source>
</evidence>
<organism evidence="2 3">
    <name type="scientific">Oceanicoccus sagamiensis</name>
    <dbReference type="NCBI Taxonomy" id="716816"/>
    <lineage>
        <taxon>Bacteria</taxon>
        <taxon>Pseudomonadati</taxon>
        <taxon>Pseudomonadota</taxon>
        <taxon>Gammaproteobacteria</taxon>
        <taxon>Cellvibrionales</taxon>
        <taxon>Spongiibacteraceae</taxon>
        <taxon>Oceanicoccus</taxon>
    </lineage>
</organism>
<dbReference type="PROSITE" id="PS51257">
    <property type="entry name" value="PROKAR_LIPOPROTEIN"/>
    <property type="match status" value="1"/>
</dbReference>
<dbReference type="EMBL" id="CP019343">
    <property type="protein sequence ID" value="ARN74415.1"/>
    <property type="molecule type" value="Genomic_DNA"/>
</dbReference>
<name>A0A1X9NEV4_9GAMM</name>
<dbReference type="Pfam" id="PF11769">
    <property type="entry name" value="DUF3313"/>
    <property type="match status" value="1"/>
</dbReference>
<feature type="signal peptide" evidence="1">
    <location>
        <begin position="1"/>
        <end position="32"/>
    </location>
</feature>
<gene>
    <name evidence="2" type="ORF">BST96_09950</name>
</gene>
<reference evidence="2 3" key="1">
    <citation type="submission" date="2016-11" db="EMBL/GenBank/DDBJ databases">
        <title>Trade-off between light-utilization and light-protection in marine flavobacteria.</title>
        <authorList>
            <person name="Kumagai Y."/>
        </authorList>
    </citation>
    <scope>NUCLEOTIDE SEQUENCE [LARGE SCALE GENOMIC DNA]</scope>
    <source>
        <strain evidence="2 3">NBRC 107125</strain>
    </source>
</reference>
<dbReference type="InterPro" id="IPR021747">
    <property type="entry name" value="DUF3313"/>
</dbReference>